<name>A0A151H0M2_TOXGO</name>
<dbReference type="Proteomes" id="UP000075225">
    <property type="component" value="Unassembled WGS sequence"/>
</dbReference>
<evidence type="ECO:0000313" key="2">
    <source>
        <dbReference type="Proteomes" id="UP000075225"/>
    </source>
</evidence>
<keyword evidence="1" id="KW-0808">Transferase</keyword>
<accession>A0A151H0M2</accession>
<evidence type="ECO:0000313" key="1">
    <source>
        <dbReference type="EMBL" id="KYK62884.1"/>
    </source>
</evidence>
<comment type="caution">
    <text evidence="1">The sequence shown here is derived from an EMBL/GenBank/DDBJ whole genome shotgun (WGS) entry which is preliminary data.</text>
</comment>
<dbReference type="VEuPathDB" id="ToxoDB:TGPRC2_276180B"/>
<reference evidence="2" key="1">
    <citation type="submission" date="2016-03" db="EMBL/GenBank/DDBJ databases">
        <authorList>
            <person name="Sibley D."/>
            <person name="Venepally P."/>
            <person name="Karamycheva S."/>
            <person name="Hadjithomas M."/>
            <person name="Khan A."/>
            <person name="Brunk B."/>
            <person name="Roos D."/>
            <person name="Caler E."/>
            <person name="Lorenzi H."/>
        </authorList>
    </citation>
    <scope>NUCLEOTIDE SEQUENCE [LARGE SCALE GENOMIC DNA]</scope>
    <source>
        <strain evidence="2">TgCatPRC2</strain>
    </source>
</reference>
<dbReference type="EMBL" id="AHZP02002841">
    <property type="protein sequence ID" value="KYK62884.1"/>
    <property type="molecule type" value="Genomic_DNA"/>
</dbReference>
<organism evidence="1 2">
    <name type="scientific">Toxoplasma gondii TgCatPRC2</name>
    <dbReference type="NCBI Taxonomy" id="1130821"/>
    <lineage>
        <taxon>Eukaryota</taxon>
        <taxon>Sar</taxon>
        <taxon>Alveolata</taxon>
        <taxon>Apicomplexa</taxon>
        <taxon>Conoidasida</taxon>
        <taxon>Coccidia</taxon>
        <taxon>Eucoccidiorida</taxon>
        <taxon>Eimeriorina</taxon>
        <taxon>Sarcocystidae</taxon>
        <taxon>Toxoplasma</taxon>
    </lineage>
</organism>
<dbReference type="GO" id="GO:0016740">
    <property type="term" value="F:transferase activity"/>
    <property type="evidence" value="ECO:0007669"/>
    <property type="project" value="UniProtKB-KW"/>
</dbReference>
<dbReference type="AlphaFoldDB" id="A0A151H0M2"/>
<proteinExistence type="predicted"/>
<sequence length="99" mass="10269">MHRLLHWKKRDTETLAVAAAAAARSAAEKAGSLLISDSGVEEGLAALSSAATAAALAVEEEETALATERTELLKQAEGNLERAVRCLKGPWSPTGNSLG</sequence>
<gene>
    <name evidence="1" type="ORF">TGPRC2_276180B</name>
</gene>
<protein>
    <submittedName>
        <fullName evidence="1">Histone acetyltransferase TAF1/250</fullName>
    </submittedName>
</protein>